<evidence type="ECO:0000313" key="1">
    <source>
        <dbReference type="EMBL" id="CDL90027.1"/>
    </source>
</evidence>
<dbReference type="GeneID" id="29420339"/>
<reference evidence="1 2" key="1">
    <citation type="journal article" date="2015" name="Genome Announc.">
        <title>Draft Genome Sequence of Clostridium tyrobutyricum Strain DIVETGP, Isolated from Cow's Milk for Grana Padano Production.</title>
        <authorList>
            <person name="Soggiu A."/>
            <person name="Piras C."/>
            <person name="Gaiarsa S."/>
            <person name="Sassera D."/>
            <person name="Roncada P."/>
            <person name="Bendixen E."/>
            <person name="Brasca M."/>
            <person name="Bonizzi L."/>
        </authorList>
    </citation>
    <scope>NUCLEOTIDE SEQUENCE [LARGE SCALE GENOMIC DNA]</scope>
    <source>
        <strain evidence="1 2">DIVETGP</strain>
    </source>
</reference>
<accession>W6NDF1</accession>
<organism evidence="1 2">
    <name type="scientific">Clostridium tyrobutyricum DIVETGP</name>
    <dbReference type="NCBI Taxonomy" id="1408889"/>
    <lineage>
        <taxon>Bacteria</taxon>
        <taxon>Bacillati</taxon>
        <taxon>Bacillota</taxon>
        <taxon>Clostridia</taxon>
        <taxon>Eubacteriales</taxon>
        <taxon>Clostridiaceae</taxon>
        <taxon>Clostridium</taxon>
    </lineage>
</organism>
<evidence type="ECO:0000313" key="2">
    <source>
        <dbReference type="Proteomes" id="UP000019482"/>
    </source>
</evidence>
<name>W6NDF1_CLOTY</name>
<comment type="caution">
    <text evidence="1">The sequence shown here is derived from an EMBL/GenBank/DDBJ whole genome shotgun (WGS) entry which is preliminary data.</text>
</comment>
<dbReference type="EMBL" id="CBXI010000003">
    <property type="protein sequence ID" value="CDL90027.1"/>
    <property type="molecule type" value="Genomic_DNA"/>
</dbReference>
<protein>
    <submittedName>
        <fullName evidence="1">Uncharacterized protein</fullName>
    </submittedName>
</protein>
<sequence length="171" mass="19080">MLDEIKKCSVNEDEDTTLDTLLEGKEIKLDEETGLPVKSVKHGKSSHFSDLEVSSVILPYICNDIAISNRAIEEATGLDRRVIGRVRKSRVFVKLLAEHTNRQMVEGRSIAVEKLVDILKSVKSSDNSKIKSAQVLLQHSEKMAELVAESSKNKPDINVEAVLNELDKLKQ</sequence>
<keyword evidence="2" id="KW-1185">Reference proteome</keyword>
<dbReference type="Proteomes" id="UP000019482">
    <property type="component" value="Unassembled WGS sequence"/>
</dbReference>
<dbReference type="RefSeq" id="WP_017895982.1">
    <property type="nucleotide sequence ID" value="NZ_CBXI010000003.1"/>
</dbReference>
<gene>
    <name evidence="1" type="ORF">CTDIVETGP_0097</name>
</gene>
<proteinExistence type="predicted"/>
<dbReference type="AlphaFoldDB" id="W6NDF1"/>